<reference evidence="1" key="1">
    <citation type="submission" date="2023-04" db="EMBL/GenBank/DDBJ databases">
        <title>Draft Genome sequencing of Naganishia species isolated from polar environments using Oxford Nanopore Technology.</title>
        <authorList>
            <person name="Leo P."/>
            <person name="Venkateswaran K."/>
        </authorList>
    </citation>
    <scope>NUCLEOTIDE SEQUENCE</scope>
    <source>
        <strain evidence="1">MNA-CCFEE 5261</strain>
    </source>
</reference>
<dbReference type="EMBL" id="JASBWR010000091">
    <property type="protein sequence ID" value="KAJ9096692.1"/>
    <property type="molecule type" value="Genomic_DNA"/>
</dbReference>
<gene>
    <name evidence="1" type="ORF">QFC19_007075</name>
</gene>
<organism evidence="1 2">
    <name type="scientific">Naganishia cerealis</name>
    <dbReference type="NCBI Taxonomy" id="610337"/>
    <lineage>
        <taxon>Eukaryota</taxon>
        <taxon>Fungi</taxon>
        <taxon>Dikarya</taxon>
        <taxon>Basidiomycota</taxon>
        <taxon>Agaricomycotina</taxon>
        <taxon>Tremellomycetes</taxon>
        <taxon>Filobasidiales</taxon>
        <taxon>Filobasidiaceae</taxon>
        <taxon>Naganishia</taxon>
    </lineage>
</organism>
<evidence type="ECO:0000313" key="1">
    <source>
        <dbReference type="EMBL" id="KAJ9096692.1"/>
    </source>
</evidence>
<evidence type="ECO:0000313" key="2">
    <source>
        <dbReference type="Proteomes" id="UP001241377"/>
    </source>
</evidence>
<dbReference type="Proteomes" id="UP001241377">
    <property type="component" value="Unassembled WGS sequence"/>
</dbReference>
<protein>
    <submittedName>
        <fullName evidence="1">Uncharacterized protein</fullName>
    </submittedName>
</protein>
<comment type="caution">
    <text evidence="1">The sequence shown here is derived from an EMBL/GenBank/DDBJ whole genome shotgun (WGS) entry which is preliminary data.</text>
</comment>
<accession>A0ACC2VDP9</accession>
<proteinExistence type="predicted"/>
<sequence>MTQDEPERIKEPSLSDSRISVMNPEEGPAKRGVSTTEAASKPGCEVLKIKTAITIYQPEPLDSSTDSCKTVCQHCTRRLPAHKSQYTCNGCKLYTYCNQRCYDLSWEKVHQYECPVFEQLKSSFGYQEFVRLALRLCTLYSIPSYRKNLERLTTHREEVEKNATLVRLSEKIAPLLPEKIKASQQTVLKILCLAAINSSTMMNENFEQVGMAFDPTFSLINHSCVPNLYSIPISLTEISFVATSPIKAGTEVFTSYCFNGYPTEVRRRTLETRFYFTCKCSICRNKKNFFFSYNCPNCGIMMFSIALSSFFKFGREKMYQAISPTNGTPSVCSSCGLAVALKQVERVWTLHKLLLGCLLYNIHRDKIPDNIELGPAINNFLKESLLPTPTIDIVDDLATPHELRANQREVIKLYQMLQALIHSDICPIYCYPIYTILTEIEHKLGHHESMIAKVQKCFAGLATDLSQFRVSQVSHFRELGTDLYNYLGTISKGITVTIKQTNQSNGKSSDKADSTKFVDKRIMASDLKQCIAACSLFFCLQLVAIHQDRGVALSPAMSKRQEVIVESIRLGAPRYKLKEFGPGNHLTMSMFVPYLKKLFEITSLPLKHRKGNFWLQFADRNNHPLFVELNGVDSFGM</sequence>
<name>A0ACC2VDP9_9TREE</name>
<keyword evidence="2" id="KW-1185">Reference proteome</keyword>